<accession>A0A4Q1CKM1</accession>
<dbReference type="PANTHER" id="PTHR34595:SF7">
    <property type="entry name" value="SLL1039 PROTEIN"/>
    <property type="match status" value="1"/>
</dbReference>
<evidence type="ECO:0000259" key="1">
    <source>
        <dbReference type="Pfam" id="PF14403"/>
    </source>
</evidence>
<evidence type="ECO:0000313" key="3">
    <source>
        <dbReference type="Proteomes" id="UP000290204"/>
    </source>
</evidence>
<organism evidence="2 3">
    <name type="scientific">Lacibacter luteus</name>
    <dbReference type="NCBI Taxonomy" id="2508719"/>
    <lineage>
        <taxon>Bacteria</taxon>
        <taxon>Pseudomonadati</taxon>
        <taxon>Bacteroidota</taxon>
        <taxon>Chitinophagia</taxon>
        <taxon>Chitinophagales</taxon>
        <taxon>Chitinophagaceae</taxon>
        <taxon>Lacibacter</taxon>
    </lineage>
</organism>
<dbReference type="Gene3D" id="3.30.1490.270">
    <property type="match status" value="1"/>
</dbReference>
<dbReference type="AlphaFoldDB" id="A0A4Q1CKM1"/>
<keyword evidence="3" id="KW-1185">Reference proteome</keyword>
<dbReference type="EMBL" id="SDHW01000001">
    <property type="protein sequence ID" value="RXK61503.1"/>
    <property type="molecule type" value="Genomic_DNA"/>
</dbReference>
<dbReference type="InterPro" id="IPR051680">
    <property type="entry name" value="ATP-dep_Glu-Cys_Ligase-2"/>
</dbReference>
<proteinExistence type="predicted"/>
<reference evidence="2 3" key="1">
    <citation type="submission" date="2019-01" db="EMBL/GenBank/DDBJ databases">
        <title>Lacibacter sp. strain TTM-7.</title>
        <authorList>
            <person name="Chen W.-M."/>
        </authorList>
    </citation>
    <scope>NUCLEOTIDE SEQUENCE [LARGE SCALE GENOMIC DNA]</scope>
    <source>
        <strain evidence="2 3">TTM-7</strain>
    </source>
</reference>
<evidence type="ECO:0000313" key="2">
    <source>
        <dbReference type="EMBL" id="RXK61503.1"/>
    </source>
</evidence>
<protein>
    <submittedName>
        <fullName evidence="2">Circularly permuted type 2 ATP-grasp protein</fullName>
    </submittedName>
</protein>
<dbReference type="Pfam" id="PF14403">
    <property type="entry name" value="CP_ATPgrasp_2"/>
    <property type="match status" value="1"/>
</dbReference>
<dbReference type="InterPro" id="IPR025841">
    <property type="entry name" value="CP_ATPgrasp_2"/>
</dbReference>
<sequence>METETLIKYYQTNPALFDEMQQNGHIRLPYQKLVEALGVHSIDELRTKDKLAGELFMNQGITFTVYSDNAGIERIFPFDILPRIITAAEWDHIEKGITQRLKTLNLFLKDIYNEQQIIKDKIIPAELIASCQHYLREVAGIKVPHDIYVHISGIDLIRGEDGTFYILEDNLRTPSGVSYMLENREVTKRLFPDLLVKANVRMVNNYPLLLHNNLMALSPRAISKPTVVLLTPGVYNSAYYEHTFLARQMGIQLVEGRDLVIDNHKVYMKTTGGLQQVDVIYRRIDDEFMDPLLFRPDSMLGVPGIMGAYRKGTVALANAVGNGVADDKAVYAYVPAMIKYYLNEEPILQNVPTYQMSNEDERKHVFENMNKMVVKRTNQSGGYGMLMGNKATDEEMRLFKNEIEKNPREFIAQPIIQLSTVPCFIDGQLKARHVDLRPYALCGPDGVKIVPGGLTRVALKEGSLVVNSSQGGGSKDTWVID</sequence>
<dbReference type="SUPFAM" id="SSF56059">
    <property type="entry name" value="Glutathione synthetase ATP-binding domain-like"/>
    <property type="match status" value="1"/>
</dbReference>
<comment type="caution">
    <text evidence="2">The sequence shown here is derived from an EMBL/GenBank/DDBJ whole genome shotgun (WGS) entry which is preliminary data.</text>
</comment>
<name>A0A4Q1CKM1_9BACT</name>
<dbReference type="OrthoDB" id="9803842at2"/>
<feature type="domain" description="Circularly permuted ATP-grasp type 2" evidence="1">
    <location>
        <begin position="82"/>
        <end position="458"/>
    </location>
</feature>
<dbReference type="PIRSF" id="PIRSF005522">
    <property type="entry name" value="UCP005522"/>
    <property type="match status" value="1"/>
</dbReference>
<gene>
    <name evidence="2" type="ORF">ESA94_00340</name>
</gene>
<dbReference type="RefSeq" id="WP_129128876.1">
    <property type="nucleotide sequence ID" value="NZ_SDHW01000001.1"/>
</dbReference>
<dbReference type="Proteomes" id="UP000290204">
    <property type="component" value="Unassembled WGS sequence"/>
</dbReference>
<dbReference type="Gene3D" id="3.40.50.11290">
    <property type="match status" value="1"/>
</dbReference>
<dbReference type="PANTHER" id="PTHR34595">
    <property type="entry name" value="BLR5612 PROTEIN"/>
    <property type="match status" value="1"/>
</dbReference>
<dbReference type="InterPro" id="IPR016450">
    <property type="entry name" value="UCP005522"/>
</dbReference>